<keyword evidence="5 12" id="KW-0378">Hydrolase</keyword>
<evidence type="ECO:0000256" key="6">
    <source>
        <dbReference type="ARBA" id="ARBA00023016"/>
    </source>
</evidence>
<keyword evidence="13" id="KW-1185">Reference proteome</keyword>
<evidence type="ECO:0000259" key="11">
    <source>
        <dbReference type="Pfam" id="PF21447"/>
    </source>
</evidence>
<name>A0A9X1V8N1_9BACL</name>
<dbReference type="Proteomes" id="UP001139263">
    <property type="component" value="Unassembled WGS sequence"/>
</dbReference>
<evidence type="ECO:0000256" key="3">
    <source>
        <dbReference type="ARBA" id="ARBA00014415"/>
    </source>
</evidence>
<evidence type="ECO:0000256" key="9">
    <source>
        <dbReference type="ARBA" id="ARBA00033103"/>
    </source>
</evidence>
<evidence type="ECO:0000259" key="10">
    <source>
        <dbReference type="Pfam" id="PF02541"/>
    </source>
</evidence>
<proteinExistence type="inferred from homology"/>
<comment type="caution">
    <text evidence="12">The sequence shown here is derived from an EMBL/GenBank/DDBJ whole genome shotgun (WGS) entry which is preliminary data.</text>
</comment>
<dbReference type="Gene3D" id="3.30.420.40">
    <property type="match status" value="1"/>
</dbReference>
<evidence type="ECO:0000313" key="13">
    <source>
        <dbReference type="Proteomes" id="UP001139263"/>
    </source>
</evidence>
<dbReference type="PANTHER" id="PTHR30005:SF0">
    <property type="entry name" value="RETROGRADE REGULATION PROTEIN 2"/>
    <property type="match status" value="1"/>
</dbReference>
<dbReference type="AlphaFoldDB" id="A0A9X1V8N1"/>
<dbReference type="InterPro" id="IPR018181">
    <property type="entry name" value="Heat_shock_70_CS"/>
</dbReference>
<dbReference type="InterPro" id="IPR050273">
    <property type="entry name" value="GppA/Ppx_hydrolase"/>
</dbReference>
<evidence type="ECO:0000256" key="5">
    <source>
        <dbReference type="ARBA" id="ARBA00022801"/>
    </source>
</evidence>
<dbReference type="CDD" id="cd24052">
    <property type="entry name" value="ASKHA_NBD_HpPPX-GppA-like"/>
    <property type="match status" value="1"/>
</dbReference>
<dbReference type="SUPFAM" id="SSF109604">
    <property type="entry name" value="HD-domain/PDEase-like"/>
    <property type="match status" value="1"/>
</dbReference>
<comment type="similarity">
    <text evidence="2">Belongs to the heat shock protein 70 family.</text>
</comment>
<feature type="domain" description="Ppx/GppA phosphatase N-terminal" evidence="10">
    <location>
        <begin position="19"/>
        <end position="300"/>
    </location>
</feature>
<evidence type="ECO:0000256" key="8">
    <source>
        <dbReference type="ARBA" id="ARBA00030945"/>
    </source>
</evidence>
<dbReference type="InterPro" id="IPR030673">
    <property type="entry name" value="PyroPPase_GppA_Ppx"/>
</dbReference>
<dbReference type="Gene3D" id="3.30.420.150">
    <property type="entry name" value="Exopolyphosphatase. Domain 2"/>
    <property type="match status" value="1"/>
</dbReference>
<feature type="domain" description="Ppx/GppA phosphatase C-terminal" evidence="11">
    <location>
        <begin position="313"/>
        <end position="474"/>
    </location>
</feature>
<comment type="similarity">
    <text evidence="1">Belongs to the GppA/Ppx family.</text>
</comment>
<evidence type="ECO:0000313" key="12">
    <source>
        <dbReference type="EMBL" id="MCI0182840.1"/>
    </source>
</evidence>
<dbReference type="PROSITE" id="PS00329">
    <property type="entry name" value="HSP70_2"/>
    <property type="match status" value="1"/>
</dbReference>
<dbReference type="PANTHER" id="PTHR30005">
    <property type="entry name" value="EXOPOLYPHOSPHATASE"/>
    <property type="match status" value="1"/>
</dbReference>
<dbReference type="EMBL" id="JALBUF010000002">
    <property type="protein sequence ID" value="MCI0182840.1"/>
    <property type="molecule type" value="Genomic_DNA"/>
</dbReference>
<evidence type="ECO:0000256" key="7">
    <source>
        <dbReference type="ARBA" id="ARBA00030019"/>
    </source>
</evidence>
<dbReference type="Pfam" id="PF02541">
    <property type="entry name" value="Ppx-GppA"/>
    <property type="match status" value="1"/>
</dbReference>
<accession>A0A9X1V8N1</accession>
<protein>
    <recommendedName>
        <fullName evidence="3">Chaperone protein DnaK</fullName>
    </recommendedName>
    <alternativeName>
        <fullName evidence="4">Chaperone protein dnaK</fullName>
    </alternativeName>
    <alternativeName>
        <fullName evidence="9">HSP70</fullName>
    </alternativeName>
    <alternativeName>
        <fullName evidence="8">Heat shock 70 kDa protein</fullName>
    </alternativeName>
    <alternativeName>
        <fullName evidence="7">Heat shock protein 70</fullName>
    </alternativeName>
</protein>
<dbReference type="RefSeq" id="WP_241712443.1">
    <property type="nucleotide sequence ID" value="NZ_JALBUF010000002.1"/>
</dbReference>
<dbReference type="Gene3D" id="1.10.3210.10">
    <property type="entry name" value="Hypothetical protein af1432"/>
    <property type="match status" value="1"/>
</dbReference>
<dbReference type="InterPro" id="IPR043129">
    <property type="entry name" value="ATPase_NBD"/>
</dbReference>
<dbReference type="GO" id="GO:0006357">
    <property type="term" value="P:regulation of transcription by RNA polymerase II"/>
    <property type="evidence" value="ECO:0007669"/>
    <property type="project" value="TreeGrafter"/>
</dbReference>
<evidence type="ECO:0000256" key="4">
    <source>
        <dbReference type="ARBA" id="ARBA00017249"/>
    </source>
</evidence>
<dbReference type="Pfam" id="PF21447">
    <property type="entry name" value="Ppx-GppA_III"/>
    <property type="match status" value="1"/>
</dbReference>
<sequence length="507" mass="56286">MTLTGIMDIGSNSMRLSIIKQQSHRSFYVVDEHKSSPRLSNALLPDGTLSQRGIEELLTHLREFQGLCKAYGVSNLVAIGTAALRTAKNRADIIEQVRTSIGLDIRVISGEEEALLGYSAITHTLRVDTAYIIDIGGGSTEISLLEGGRLIATHSFPFGAVTLSHNWPANSTPESIQSAISPIVATMRSKPYLSAHPGIEIIGIGGTIRNLATVQQARINYPLSITHNYAMSTEEIRETIGWLASLPVSLRKKVEGLSKDRVDLIVPGATILLALIEVLHSQQVRVSGRGLRDGTFYSHVMGEPTVDSSRVLQDSVLNTLHRFQESEAHATHVTDLAFELYRDAKELGLIQPLAERILYTAAMLHRIGVHVSYYHYDRHTFYLILNSALYGLSHREMILAAAAASFKGRSKLRKICAPYRLLLSEEDIQLATKLGVLIRLAESLDRRHERRIDHVTLRTNNKQVQMTIYSSQDVEVEAAAAKSFAPYVKKIFKRTLNIEHESVQPTR</sequence>
<dbReference type="GO" id="GO:0016787">
    <property type="term" value="F:hydrolase activity"/>
    <property type="evidence" value="ECO:0007669"/>
    <property type="project" value="UniProtKB-KW"/>
</dbReference>
<dbReference type="InterPro" id="IPR048950">
    <property type="entry name" value="Ppx_GppA_C"/>
</dbReference>
<dbReference type="PIRSF" id="PIRSF001267">
    <property type="entry name" value="Pyrophosphatase_GppA_Ppx"/>
    <property type="match status" value="1"/>
</dbReference>
<evidence type="ECO:0000256" key="1">
    <source>
        <dbReference type="ARBA" id="ARBA00007125"/>
    </source>
</evidence>
<dbReference type="SUPFAM" id="SSF53067">
    <property type="entry name" value="Actin-like ATPase domain"/>
    <property type="match status" value="2"/>
</dbReference>
<keyword evidence="6" id="KW-0346">Stress response</keyword>
<organism evidence="12 13">
    <name type="scientific">Sulfoacidibacillus ferrooxidans</name>
    <dbReference type="NCBI Taxonomy" id="2005001"/>
    <lineage>
        <taxon>Bacteria</taxon>
        <taxon>Bacillati</taxon>
        <taxon>Bacillota</taxon>
        <taxon>Bacilli</taxon>
        <taxon>Bacillales</taxon>
        <taxon>Alicyclobacillaceae</taxon>
        <taxon>Sulfoacidibacillus</taxon>
    </lineage>
</organism>
<gene>
    <name evidence="12" type="primary">ppx</name>
    <name evidence="12" type="ORF">MM817_01109</name>
</gene>
<dbReference type="InterPro" id="IPR003695">
    <property type="entry name" value="Ppx_GppA_N"/>
</dbReference>
<evidence type="ECO:0000256" key="2">
    <source>
        <dbReference type="ARBA" id="ARBA00007381"/>
    </source>
</evidence>
<reference evidence="12" key="1">
    <citation type="submission" date="2022-03" db="EMBL/GenBank/DDBJ databases">
        <title>Draft Genome Sequence of Firmicute Strain S0AB, a Heterotrophic Iron/Sulfur-Oxidizing Extreme Acidophile.</title>
        <authorList>
            <person name="Vergara E."/>
            <person name="Pakostova E."/>
            <person name="Johnson D.B."/>
            <person name="Holmes D.S."/>
        </authorList>
    </citation>
    <scope>NUCLEOTIDE SEQUENCE</scope>
    <source>
        <strain evidence="12">S0AB</strain>
    </source>
</reference>